<dbReference type="CDD" id="cd02440">
    <property type="entry name" value="AdoMet_MTases"/>
    <property type="match status" value="1"/>
</dbReference>
<keyword evidence="1" id="KW-0808">Transferase</keyword>
<dbReference type="GO" id="GO:0032259">
    <property type="term" value="P:methylation"/>
    <property type="evidence" value="ECO:0007669"/>
    <property type="project" value="UniProtKB-KW"/>
</dbReference>
<name>A0A5C3Q0R5_9AGAR</name>
<dbReference type="InterPro" id="IPR029063">
    <property type="entry name" value="SAM-dependent_MTases_sf"/>
</dbReference>
<protein>
    <submittedName>
        <fullName evidence="1">Putative O-methyltransferase</fullName>
    </submittedName>
</protein>
<dbReference type="Pfam" id="PF13578">
    <property type="entry name" value="Methyltransf_24"/>
    <property type="match status" value="1"/>
</dbReference>
<dbReference type="GO" id="GO:0008168">
    <property type="term" value="F:methyltransferase activity"/>
    <property type="evidence" value="ECO:0007669"/>
    <property type="project" value="UniProtKB-KW"/>
</dbReference>
<keyword evidence="2" id="KW-1185">Reference proteome</keyword>
<gene>
    <name evidence="1" type="ORF">BDV98DRAFT_517190</name>
</gene>
<proteinExistence type="predicted"/>
<dbReference type="AlphaFoldDB" id="A0A5C3Q0R5"/>
<evidence type="ECO:0000313" key="2">
    <source>
        <dbReference type="Proteomes" id="UP000305067"/>
    </source>
</evidence>
<evidence type="ECO:0000313" key="1">
    <source>
        <dbReference type="EMBL" id="TFK95695.1"/>
    </source>
</evidence>
<dbReference type="Proteomes" id="UP000305067">
    <property type="component" value="Unassembled WGS sequence"/>
</dbReference>
<dbReference type="OrthoDB" id="4863010at2759"/>
<dbReference type="EMBL" id="ML178877">
    <property type="protein sequence ID" value="TFK95695.1"/>
    <property type="molecule type" value="Genomic_DNA"/>
</dbReference>
<accession>A0A5C3Q0R5</accession>
<reference evidence="1 2" key="1">
    <citation type="journal article" date="2019" name="Nat. Ecol. Evol.">
        <title>Megaphylogeny resolves global patterns of mushroom evolution.</title>
        <authorList>
            <person name="Varga T."/>
            <person name="Krizsan K."/>
            <person name="Foldi C."/>
            <person name="Dima B."/>
            <person name="Sanchez-Garcia M."/>
            <person name="Sanchez-Ramirez S."/>
            <person name="Szollosi G.J."/>
            <person name="Szarkandi J.G."/>
            <person name="Papp V."/>
            <person name="Albert L."/>
            <person name="Andreopoulos W."/>
            <person name="Angelini C."/>
            <person name="Antonin V."/>
            <person name="Barry K.W."/>
            <person name="Bougher N.L."/>
            <person name="Buchanan P."/>
            <person name="Buyck B."/>
            <person name="Bense V."/>
            <person name="Catcheside P."/>
            <person name="Chovatia M."/>
            <person name="Cooper J."/>
            <person name="Damon W."/>
            <person name="Desjardin D."/>
            <person name="Finy P."/>
            <person name="Geml J."/>
            <person name="Haridas S."/>
            <person name="Hughes K."/>
            <person name="Justo A."/>
            <person name="Karasinski D."/>
            <person name="Kautmanova I."/>
            <person name="Kiss B."/>
            <person name="Kocsube S."/>
            <person name="Kotiranta H."/>
            <person name="LaButti K.M."/>
            <person name="Lechner B.E."/>
            <person name="Liimatainen K."/>
            <person name="Lipzen A."/>
            <person name="Lukacs Z."/>
            <person name="Mihaltcheva S."/>
            <person name="Morgado L.N."/>
            <person name="Niskanen T."/>
            <person name="Noordeloos M.E."/>
            <person name="Ohm R.A."/>
            <person name="Ortiz-Santana B."/>
            <person name="Ovrebo C."/>
            <person name="Racz N."/>
            <person name="Riley R."/>
            <person name="Savchenko A."/>
            <person name="Shiryaev A."/>
            <person name="Soop K."/>
            <person name="Spirin V."/>
            <person name="Szebenyi C."/>
            <person name="Tomsovsky M."/>
            <person name="Tulloss R.E."/>
            <person name="Uehling J."/>
            <person name="Grigoriev I.V."/>
            <person name="Vagvolgyi C."/>
            <person name="Papp T."/>
            <person name="Martin F.M."/>
            <person name="Miettinen O."/>
            <person name="Hibbett D.S."/>
            <person name="Nagy L.G."/>
        </authorList>
    </citation>
    <scope>NUCLEOTIDE SEQUENCE [LARGE SCALE GENOMIC DNA]</scope>
    <source>
        <strain evidence="1 2">CBS 309.79</strain>
    </source>
</reference>
<dbReference type="PANTHER" id="PTHR43167:SF1">
    <property type="entry name" value="PUTATIVE (AFU_ORTHOLOGUE AFUA_6G01830)-RELATED"/>
    <property type="match status" value="1"/>
</dbReference>
<dbReference type="SUPFAM" id="SSF53335">
    <property type="entry name" value="S-adenosyl-L-methionine-dependent methyltransferases"/>
    <property type="match status" value="1"/>
</dbReference>
<dbReference type="PANTHER" id="PTHR43167">
    <property type="entry name" value="PUTATIVE (AFU_ORTHOLOGUE AFUA_6G01830)-RELATED"/>
    <property type="match status" value="1"/>
</dbReference>
<organism evidence="1 2">
    <name type="scientific">Pterulicium gracile</name>
    <dbReference type="NCBI Taxonomy" id="1884261"/>
    <lineage>
        <taxon>Eukaryota</taxon>
        <taxon>Fungi</taxon>
        <taxon>Dikarya</taxon>
        <taxon>Basidiomycota</taxon>
        <taxon>Agaricomycotina</taxon>
        <taxon>Agaricomycetes</taxon>
        <taxon>Agaricomycetidae</taxon>
        <taxon>Agaricales</taxon>
        <taxon>Pleurotineae</taxon>
        <taxon>Pterulaceae</taxon>
        <taxon>Pterulicium</taxon>
    </lineage>
</organism>
<dbReference type="Gene3D" id="3.40.50.150">
    <property type="entry name" value="Vaccinia Virus protein VP39"/>
    <property type="match status" value="1"/>
</dbReference>
<sequence length="245" mass="26956">MPKLSSAYEPSSSTTTLTAPPHIHALLTRLHTLSLTQEKALESIDFTSSPACYEATSYQIDSVFNTLMSDKFVALEQDKCLFVYNLIRASRAKTVLEIGTSYGVSTIYLALGVTQNYPEGGGRVIGTELEGEKAKKARLYWDEAGEEVSGVIELREGDLRETLKVDLPDEIDFLLLDVWGVAFSAFELVKSKLKKGAVIVTDNTAGERGLAYYKDLLPVLRDPNGPFRSVLLPFQGGMEMSVYSP</sequence>
<keyword evidence="1" id="KW-0489">Methyltransferase</keyword>
<dbReference type="STRING" id="1884261.A0A5C3Q0R5"/>